<keyword evidence="9" id="KW-0934">Plastid</keyword>
<dbReference type="SUPFAM" id="SSF46946">
    <property type="entry name" value="S13-like H2TH domain"/>
    <property type="match status" value="1"/>
</dbReference>
<dbReference type="GO" id="GO:0005829">
    <property type="term" value="C:cytosol"/>
    <property type="evidence" value="ECO:0007669"/>
    <property type="project" value="TreeGrafter"/>
</dbReference>
<feature type="compositionally biased region" description="Basic residues" evidence="8">
    <location>
        <begin position="109"/>
        <end position="125"/>
    </location>
</feature>
<evidence type="ECO:0000256" key="6">
    <source>
        <dbReference type="ARBA" id="ARBA00023274"/>
    </source>
</evidence>
<keyword evidence="4" id="KW-0694">RNA-binding</keyword>
<dbReference type="PANTHER" id="PTHR10871:SF1">
    <property type="entry name" value="SMALL RIBOSOMAL SUBUNIT PROTEIN US13M"/>
    <property type="match status" value="1"/>
</dbReference>
<dbReference type="GO" id="GO:0003735">
    <property type="term" value="F:structural constituent of ribosome"/>
    <property type="evidence" value="ECO:0007669"/>
    <property type="project" value="InterPro"/>
</dbReference>
<proteinExistence type="inferred from homology"/>
<geneLocation type="plastid" evidence="9"/>
<evidence type="ECO:0000256" key="8">
    <source>
        <dbReference type="SAM" id="MobiDB-lite"/>
    </source>
</evidence>
<dbReference type="InterPro" id="IPR010979">
    <property type="entry name" value="Ribosomal_uS13-like_H2TH"/>
</dbReference>
<reference evidence="9" key="1">
    <citation type="journal article" date="2018" name="J. Phycol.">
        <title>Molecular phylogenetics supports a clade of red algal parasites retaining native plastids: taxonomy and terminology revised.</title>
        <authorList>
            <person name="Salomaki E.D."/>
            <person name="Lane C.E."/>
        </authorList>
    </citation>
    <scope>NUCLEOTIDE SEQUENCE</scope>
</reference>
<dbReference type="PANTHER" id="PTHR10871">
    <property type="entry name" value="30S RIBOSOMAL PROTEIN S13/40S RIBOSOMAL PROTEIN S18"/>
    <property type="match status" value="1"/>
</dbReference>
<name>A0A3S8UVX8_9FLOR</name>
<feature type="region of interest" description="Disordered" evidence="8">
    <location>
        <begin position="93"/>
        <end position="125"/>
    </location>
</feature>
<dbReference type="InterPro" id="IPR001892">
    <property type="entry name" value="Ribosomal_uS13"/>
</dbReference>
<dbReference type="Gene3D" id="4.10.910.10">
    <property type="entry name" value="30s ribosomal protein s13, domain 2"/>
    <property type="match status" value="1"/>
</dbReference>
<evidence type="ECO:0000256" key="7">
    <source>
        <dbReference type="RuleBase" id="RU003830"/>
    </source>
</evidence>
<evidence type="ECO:0000256" key="4">
    <source>
        <dbReference type="ARBA" id="ARBA00022884"/>
    </source>
</evidence>
<keyword evidence="6 7" id="KW-0687">Ribonucleoprotein</keyword>
<evidence type="ECO:0000256" key="1">
    <source>
        <dbReference type="ARBA" id="ARBA00008080"/>
    </source>
</evidence>
<dbReference type="FunFam" id="1.10.8.50:FF:000001">
    <property type="entry name" value="30S ribosomal protein S13"/>
    <property type="match status" value="1"/>
</dbReference>
<dbReference type="NCBIfam" id="TIGR03631">
    <property type="entry name" value="uS13_bact"/>
    <property type="match status" value="1"/>
</dbReference>
<comment type="similarity">
    <text evidence="1 7">Belongs to the universal ribosomal protein uS13 family.</text>
</comment>
<feature type="compositionally biased region" description="Polar residues" evidence="8">
    <location>
        <begin position="95"/>
        <end position="108"/>
    </location>
</feature>
<accession>A0A3S8UVX8</accession>
<comment type="subunit">
    <text evidence="2">Part of the 30S ribosomal subunit.</text>
</comment>
<organism evidence="9">
    <name type="scientific">Harveyella mirabilis</name>
    <dbReference type="NCBI Taxonomy" id="282355"/>
    <lineage>
        <taxon>Eukaryota</taxon>
        <taxon>Rhodophyta</taxon>
        <taxon>Florideophyceae</taxon>
        <taxon>Rhodymeniophycidae</taxon>
        <taxon>Gigartinales</taxon>
        <taxon>Choreocolacaceae</taxon>
        <taxon>Harveyella</taxon>
    </lineage>
</organism>
<dbReference type="GO" id="GO:0019843">
    <property type="term" value="F:rRNA binding"/>
    <property type="evidence" value="ECO:0007669"/>
    <property type="project" value="UniProtKB-KW"/>
</dbReference>
<evidence type="ECO:0000256" key="3">
    <source>
        <dbReference type="ARBA" id="ARBA00022730"/>
    </source>
</evidence>
<evidence type="ECO:0000313" key="9">
    <source>
        <dbReference type="EMBL" id="AZL87997.1"/>
    </source>
</evidence>
<evidence type="ECO:0000256" key="5">
    <source>
        <dbReference type="ARBA" id="ARBA00022980"/>
    </source>
</evidence>
<protein>
    <submittedName>
        <fullName evidence="9">Ribosomal protein S13</fullName>
    </submittedName>
</protein>
<dbReference type="PROSITE" id="PS50159">
    <property type="entry name" value="RIBOSOMAL_S13_2"/>
    <property type="match status" value="1"/>
</dbReference>
<dbReference type="EMBL" id="MK039118">
    <property type="protein sequence ID" value="AZL87997.1"/>
    <property type="molecule type" value="Genomic_DNA"/>
</dbReference>
<dbReference type="Gene3D" id="1.10.8.50">
    <property type="match status" value="1"/>
</dbReference>
<keyword evidence="5 7" id="KW-0689">Ribosomal protein</keyword>
<evidence type="ECO:0000256" key="2">
    <source>
        <dbReference type="ARBA" id="ARBA00011458"/>
    </source>
</evidence>
<sequence length="125" mass="14566">MTRIEGVDLNNNKKIEISLTDIYGIGLTRSRKILSTIHIALNTKVKHLNDQQIISIRNILSNNYQLEGNLKRLENINIKRLIEIGSYRGKRHQLNLPSRGQRTKTNSRTSRKMKRITANKKNYKK</sequence>
<gene>
    <name evidence="9" type="primary">rps13</name>
</gene>
<dbReference type="GO" id="GO:0006412">
    <property type="term" value="P:translation"/>
    <property type="evidence" value="ECO:0007669"/>
    <property type="project" value="InterPro"/>
</dbReference>
<dbReference type="Pfam" id="PF00416">
    <property type="entry name" value="Ribosomal_S13"/>
    <property type="match status" value="1"/>
</dbReference>
<dbReference type="GO" id="GO:0015935">
    <property type="term" value="C:small ribosomal subunit"/>
    <property type="evidence" value="ECO:0007669"/>
    <property type="project" value="TreeGrafter"/>
</dbReference>
<dbReference type="PIRSF" id="PIRSF002134">
    <property type="entry name" value="Ribosomal_S13"/>
    <property type="match status" value="1"/>
</dbReference>
<keyword evidence="3" id="KW-0699">rRNA-binding</keyword>
<dbReference type="AlphaFoldDB" id="A0A3S8UVX8"/>
<dbReference type="HAMAP" id="MF_01315">
    <property type="entry name" value="Ribosomal_uS13"/>
    <property type="match status" value="1"/>
</dbReference>
<dbReference type="InterPro" id="IPR019980">
    <property type="entry name" value="Ribosomal_uS13_bac-type"/>
</dbReference>
<dbReference type="InterPro" id="IPR027437">
    <property type="entry name" value="Rbsml_uS13_C"/>
</dbReference>